<comment type="caution">
    <text evidence="6">The sequence shown here is derived from an EMBL/GenBank/DDBJ whole genome shotgun (WGS) entry which is preliminary data.</text>
</comment>
<dbReference type="InterPro" id="IPR050176">
    <property type="entry name" value="LTTR"/>
</dbReference>
<dbReference type="InterPro" id="IPR005119">
    <property type="entry name" value="LysR_subst-bd"/>
</dbReference>
<reference evidence="6 7" key="1">
    <citation type="submission" date="2021-01" db="EMBL/GenBank/DDBJ databases">
        <title>Diatom-associated Roseobacters Show Island Model of Population Structure.</title>
        <authorList>
            <person name="Qu L."/>
            <person name="Feng X."/>
            <person name="Chen Y."/>
            <person name="Li L."/>
            <person name="Wang X."/>
            <person name="Hu Z."/>
            <person name="Wang H."/>
            <person name="Luo H."/>
        </authorList>
    </citation>
    <scope>NUCLEOTIDE SEQUENCE [LARGE SCALE GENOMIC DNA]</scope>
    <source>
        <strain evidence="6 7">TR60-84</strain>
    </source>
</reference>
<accession>A0AAE3B4Y1</accession>
<dbReference type="PRINTS" id="PR00039">
    <property type="entry name" value="HTHLYSR"/>
</dbReference>
<dbReference type="InterPro" id="IPR000847">
    <property type="entry name" value="LysR_HTH_N"/>
</dbReference>
<dbReference type="Proteomes" id="UP000732193">
    <property type="component" value="Unassembled WGS sequence"/>
</dbReference>
<protein>
    <submittedName>
        <fullName evidence="6">LysR family transcriptional regulator ArgP</fullName>
    </submittedName>
</protein>
<evidence type="ECO:0000256" key="4">
    <source>
        <dbReference type="ARBA" id="ARBA00023163"/>
    </source>
</evidence>
<dbReference type="NCBIfam" id="NF009888">
    <property type="entry name" value="PRK13348.1"/>
    <property type="match status" value="1"/>
</dbReference>
<dbReference type="InterPro" id="IPR036390">
    <property type="entry name" value="WH_DNA-bd_sf"/>
</dbReference>
<dbReference type="SUPFAM" id="SSF46785">
    <property type="entry name" value="Winged helix' DNA-binding domain"/>
    <property type="match status" value="1"/>
</dbReference>
<evidence type="ECO:0000256" key="1">
    <source>
        <dbReference type="ARBA" id="ARBA00009437"/>
    </source>
</evidence>
<comment type="similarity">
    <text evidence="1">Belongs to the LysR transcriptional regulatory family.</text>
</comment>
<dbReference type="InterPro" id="IPR017685">
    <property type="entry name" value="ArgP"/>
</dbReference>
<dbReference type="RefSeq" id="WP_203240877.1">
    <property type="nucleotide sequence ID" value="NZ_JAFBRH010000001.1"/>
</dbReference>
<keyword evidence="7" id="KW-1185">Reference proteome</keyword>
<evidence type="ECO:0000256" key="2">
    <source>
        <dbReference type="ARBA" id="ARBA00023015"/>
    </source>
</evidence>
<dbReference type="PROSITE" id="PS50931">
    <property type="entry name" value="HTH_LYSR"/>
    <property type="match status" value="1"/>
</dbReference>
<dbReference type="Gene3D" id="3.40.190.290">
    <property type="match status" value="1"/>
</dbReference>
<keyword evidence="2" id="KW-0805">Transcription regulation</keyword>
<keyword evidence="4" id="KW-0804">Transcription</keyword>
<dbReference type="NCBIfam" id="NF002964">
    <property type="entry name" value="PRK03635.1"/>
    <property type="match status" value="1"/>
</dbReference>
<dbReference type="PANTHER" id="PTHR30579">
    <property type="entry name" value="TRANSCRIPTIONAL REGULATOR"/>
    <property type="match status" value="1"/>
</dbReference>
<keyword evidence="3" id="KW-0238">DNA-binding</keyword>
<dbReference type="GO" id="GO:0003700">
    <property type="term" value="F:DNA-binding transcription factor activity"/>
    <property type="evidence" value="ECO:0007669"/>
    <property type="project" value="InterPro"/>
</dbReference>
<organism evidence="6 7">
    <name type="scientific">Sulfitobacter geojensis</name>
    <dbReference type="NCBI Taxonomy" id="1342299"/>
    <lineage>
        <taxon>Bacteria</taxon>
        <taxon>Pseudomonadati</taxon>
        <taxon>Pseudomonadota</taxon>
        <taxon>Alphaproteobacteria</taxon>
        <taxon>Rhodobacterales</taxon>
        <taxon>Roseobacteraceae</taxon>
        <taxon>Sulfitobacter</taxon>
    </lineage>
</organism>
<dbReference type="GO" id="GO:0003677">
    <property type="term" value="F:DNA binding"/>
    <property type="evidence" value="ECO:0007669"/>
    <property type="project" value="UniProtKB-KW"/>
</dbReference>
<evidence type="ECO:0000256" key="3">
    <source>
        <dbReference type="ARBA" id="ARBA00023125"/>
    </source>
</evidence>
<dbReference type="AlphaFoldDB" id="A0AAE3B4Y1"/>
<gene>
    <name evidence="6" type="ORF">JQV55_00275</name>
</gene>
<sequence length="294" mass="31258">MPIDPTQLAALSTILRLGSFDAAASSLNVTPSAISQRLKALEEQVGASLINRSQPCTATPLGARLAKHAEDVALLEAAALGDLRRDGALPARLTLAVPADSIATWLLSALSAVPDMLFDLRVDDQDTADAWLKRGAVSAAVTGHHRAVTGCDLHPLGALRYIATASPAFMQRYFAKGVTAQSLARAPILTFTPKDQLQSRWITAKTGATLHPPSHQMPSTHAFVDAALAGMAWGMNPETLVREHLDCGRLIALDRALPMDVPLYWQVTRVMAPALAPLTAAILGAAREQLRHAP</sequence>
<feature type="domain" description="HTH lysR-type" evidence="5">
    <location>
        <begin position="3"/>
        <end position="59"/>
    </location>
</feature>
<name>A0AAE3B4Y1_9RHOB</name>
<proteinExistence type="inferred from homology"/>
<dbReference type="PANTHER" id="PTHR30579:SF2">
    <property type="entry name" value="HTH-TYPE TRANSCRIPTIONAL REGULATOR ARGP"/>
    <property type="match status" value="1"/>
</dbReference>
<evidence type="ECO:0000259" key="5">
    <source>
        <dbReference type="PROSITE" id="PS50931"/>
    </source>
</evidence>
<dbReference type="SUPFAM" id="SSF53850">
    <property type="entry name" value="Periplasmic binding protein-like II"/>
    <property type="match status" value="1"/>
</dbReference>
<dbReference type="NCBIfam" id="TIGR03298">
    <property type="entry name" value="argP"/>
    <property type="match status" value="1"/>
</dbReference>
<evidence type="ECO:0000313" key="6">
    <source>
        <dbReference type="EMBL" id="MBM1711990.1"/>
    </source>
</evidence>
<dbReference type="EMBL" id="JAFBRM010000001">
    <property type="protein sequence ID" value="MBM1711990.1"/>
    <property type="molecule type" value="Genomic_DNA"/>
</dbReference>
<dbReference type="Pfam" id="PF00126">
    <property type="entry name" value="HTH_1"/>
    <property type="match status" value="1"/>
</dbReference>
<dbReference type="Pfam" id="PF03466">
    <property type="entry name" value="LysR_substrate"/>
    <property type="match status" value="1"/>
</dbReference>
<evidence type="ECO:0000313" key="7">
    <source>
        <dbReference type="Proteomes" id="UP000732193"/>
    </source>
</evidence>
<dbReference type="InterPro" id="IPR036388">
    <property type="entry name" value="WH-like_DNA-bd_sf"/>
</dbReference>
<dbReference type="Gene3D" id="1.10.10.10">
    <property type="entry name" value="Winged helix-like DNA-binding domain superfamily/Winged helix DNA-binding domain"/>
    <property type="match status" value="1"/>
</dbReference>